<evidence type="ECO:0000313" key="1">
    <source>
        <dbReference type="EMBL" id="KAK8036884.1"/>
    </source>
</evidence>
<dbReference type="GeneID" id="92099853"/>
<organism evidence="1 2">
    <name type="scientific">Apiospora phragmitis</name>
    <dbReference type="NCBI Taxonomy" id="2905665"/>
    <lineage>
        <taxon>Eukaryota</taxon>
        <taxon>Fungi</taxon>
        <taxon>Dikarya</taxon>
        <taxon>Ascomycota</taxon>
        <taxon>Pezizomycotina</taxon>
        <taxon>Sordariomycetes</taxon>
        <taxon>Xylariomycetidae</taxon>
        <taxon>Amphisphaeriales</taxon>
        <taxon>Apiosporaceae</taxon>
        <taxon>Apiospora</taxon>
    </lineage>
</organism>
<reference evidence="1 2" key="1">
    <citation type="submission" date="2023-01" db="EMBL/GenBank/DDBJ databases">
        <title>Analysis of 21 Apiospora genomes using comparative genomics revels a genus with tremendous synthesis potential of carbohydrate active enzymes and secondary metabolites.</title>
        <authorList>
            <person name="Sorensen T."/>
        </authorList>
    </citation>
    <scope>NUCLEOTIDE SEQUENCE [LARGE SCALE GENOMIC DNA]</scope>
    <source>
        <strain evidence="1 2">CBS 135458</strain>
    </source>
</reference>
<gene>
    <name evidence="1" type="ORF">PG994_015381</name>
</gene>
<comment type="caution">
    <text evidence="1">The sequence shown here is derived from an EMBL/GenBank/DDBJ whole genome shotgun (WGS) entry which is preliminary data.</text>
</comment>
<name>A0ABR1SRC8_9PEZI</name>
<proteinExistence type="predicted"/>
<protein>
    <submittedName>
        <fullName evidence="1">Uncharacterized protein</fullName>
    </submittedName>
</protein>
<keyword evidence="2" id="KW-1185">Reference proteome</keyword>
<dbReference type="RefSeq" id="XP_066707702.1">
    <property type="nucleotide sequence ID" value="XM_066866788.1"/>
</dbReference>
<evidence type="ECO:0000313" key="2">
    <source>
        <dbReference type="Proteomes" id="UP001480595"/>
    </source>
</evidence>
<accession>A0ABR1SRC8</accession>
<dbReference type="Proteomes" id="UP001480595">
    <property type="component" value="Unassembled WGS sequence"/>
</dbReference>
<sequence length="105" mass="11415">MAPVESTIRQLAVLGGHPAFPPGNPLPLISTQGNRPEGDFNAVDMILANTPNENFKARASQQRFVAKILPGAESPGPSFRVMLQQRIADFLNLGYLRPQTGGYRN</sequence>
<dbReference type="EMBL" id="JAQQWL010000018">
    <property type="protein sequence ID" value="KAK8036884.1"/>
    <property type="molecule type" value="Genomic_DNA"/>
</dbReference>